<protein>
    <recommendedName>
        <fullName evidence="2">Biofilm-associated protein BapA-like prefix-like domain-containing protein</fullName>
    </recommendedName>
</protein>
<dbReference type="InterPro" id="IPR048051">
    <property type="entry name" value="BapA-like_prefix-like"/>
</dbReference>
<dbReference type="EMBL" id="JAFBWN010000005">
    <property type="protein sequence ID" value="MBM2354914.1"/>
    <property type="molecule type" value="Genomic_DNA"/>
</dbReference>
<evidence type="ECO:0000259" key="2">
    <source>
        <dbReference type="Pfam" id="PF22783"/>
    </source>
</evidence>
<reference evidence="3" key="1">
    <citation type="submission" date="2021-01" db="EMBL/GenBank/DDBJ databases">
        <title>Diatom-associated Roseobacters Show Island Model of Population Structure.</title>
        <authorList>
            <person name="Qu L."/>
            <person name="Feng X."/>
            <person name="Chen Y."/>
            <person name="Li L."/>
            <person name="Wang X."/>
            <person name="Hu Z."/>
            <person name="Wang H."/>
            <person name="Luo H."/>
        </authorList>
    </citation>
    <scope>NUCLEOTIDE SEQUENCE</scope>
    <source>
        <strain evidence="3">SM26-45</strain>
    </source>
</reference>
<evidence type="ECO:0000313" key="4">
    <source>
        <dbReference type="Proteomes" id="UP000809337"/>
    </source>
</evidence>
<accession>A0A9Q2NI31</accession>
<dbReference type="AlphaFoldDB" id="A0A9Q2NI31"/>
<feature type="compositionally biased region" description="Acidic residues" evidence="1">
    <location>
        <begin position="210"/>
        <end position="223"/>
    </location>
</feature>
<organism evidence="3 4">
    <name type="scientific">Pseudosulfitobacter pseudonitzschiae</name>
    <dbReference type="NCBI Taxonomy" id="1402135"/>
    <lineage>
        <taxon>Bacteria</taxon>
        <taxon>Pseudomonadati</taxon>
        <taxon>Pseudomonadota</taxon>
        <taxon>Alphaproteobacteria</taxon>
        <taxon>Rhodobacterales</taxon>
        <taxon>Roseobacteraceae</taxon>
        <taxon>Pseudosulfitobacter</taxon>
    </lineage>
</organism>
<evidence type="ECO:0000313" key="3">
    <source>
        <dbReference type="EMBL" id="MBM2354914.1"/>
    </source>
</evidence>
<proteinExistence type="predicted"/>
<sequence length="272" mass="28292">MSIQRGGESGKNNFCSEMAVTVGVTTQAKDAAQALAAPVMSRRILSEPTDVSVSVSILGTEKSGQDLVVRLSNGETLNIENFFVIGPDGDFSRLLSSDGSPVVTGLMAPEPDLAQDTEFTEAMQTTEGVAPVGSDPSDIESADAGDWGDTALFAGAGFSLGSGIGYLSDDDNASVPVAQNPQPESQTDLATAIEELTGPEDMILEPSDFDTEAAETPPPEDAETASSDFSGENATELPETSGFLVSDSPDPSLLYIPDPQDGLFTDLMTEII</sequence>
<dbReference type="RefSeq" id="WP_231033947.1">
    <property type="nucleotide sequence ID" value="NZ_JAJNGX010000005.1"/>
</dbReference>
<dbReference type="Proteomes" id="UP000809337">
    <property type="component" value="Unassembled WGS sequence"/>
</dbReference>
<name>A0A9Q2NI31_9RHOB</name>
<feature type="region of interest" description="Disordered" evidence="1">
    <location>
        <begin position="210"/>
        <end position="251"/>
    </location>
</feature>
<dbReference type="Pfam" id="PF22783">
    <property type="entry name" value="BapA_N"/>
    <property type="match status" value="1"/>
</dbReference>
<comment type="caution">
    <text evidence="3">The sequence shown here is derived from an EMBL/GenBank/DDBJ whole genome shotgun (WGS) entry which is preliminary data.</text>
</comment>
<feature type="domain" description="Biofilm-associated protein BapA-like prefix-like" evidence="2">
    <location>
        <begin position="51"/>
        <end position="119"/>
    </location>
</feature>
<gene>
    <name evidence="3" type="ORF">JQX14_10205</name>
</gene>
<evidence type="ECO:0000256" key="1">
    <source>
        <dbReference type="SAM" id="MobiDB-lite"/>
    </source>
</evidence>